<keyword evidence="1" id="KW-0175">Coiled coil</keyword>
<protein>
    <submittedName>
        <fullName evidence="2">Uncharacterized protein</fullName>
    </submittedName>
</protein>
<evidence type="ECO:0000256" key="1">
    <source>
        <dbReference type="SAM" id="Coils"/>
    </source>
</evidence>
<proteinExistence type="predicted"/>
<keyword evidence="3" id="KW-1185">Reference proteome</keyword>
<dbReference type="EMBL" id="SIXH01000266">
    <property type="protein sequence ID" value="TBO57026.1"/>
    <property type="molecule type" value="Genomic_DNA"/>
</dbReference>
<evidence type="ECO:0000313" key="2">
    <source>
        <dbReference type="EMBL" id="TBO57026.1"/>
    </source>
</evidence>
<feature type="coiled-coil region" evidence="1">
    <location>
        <begin position="59"/>
        <end position="86"/>
    </location>
</feature>
<name>A0A4Q9HQ41_STRKA</name>
<organism evidence="2 3">
    <name type="scientific">Streptomyces kasugaensis</name>
    <dbReference type="NCBI Taxonomy" id="1946"/>
    <lineage>
        <taxon>Bacteria</taxon>
        <taxon>Bacillati</taxon>
        <taxon>Actinomycetota</taxon>
        <taxon>Actinomycetes</taxon>
        <taxon>Kitasatosporales</taxon>
        <taxon>Streptomycetaceae</taxon>
        <taxon>Streptomyces</taxon>
    </lineage>
</organism>
<gene>
    <name evidence="2" type="ORF">EYS09_24805</name>
</gene>
<reference evidence="2 3" key="1">
    <citation type="submission" date="2019-02" db="EMBL/GenBank/DDBJ databases">
        <title>Draft Genome Sequence of Streptomyces sp. AM-2504, identified by 16S rRNA comparative analysis as a Streptomyces Kasugaensis strain.</title>
        <authorList>
            <person name="Napolioni V."/>
            <person name="Giuliodori A.M."/>
            <person name="Spurio R."/>
            <person name="Fabbretti A."/>
        </authorList>
    </citation>
    <scope>NUCLEOTIDE SEQUENCE [LARGE SCALE GENOMIC DNA]</scope>
    <source>
        <strain evidence="2 3">AM-2504</strain>
    </source>
</reference>
<evidence type="ECO:0000313" key="3">
    <source>
        <dbReference type="Proteomes" id="UP000292452"/>
    </source>
</evidence>
<accession>A0A4Q9HQ41</accession>
<dbReference type="AlphaFoldDB" id="A0A4Q9HQ41"/>
<dbReference type="Proteomes" id="UP000292452">
    <property type="component" value="Unassembled WGS sequence"/>
</dbReference>
<comment type="caution">
    <text evidence="2">The sequence shown here is derived from an EMBL/GenBank/DDBJ whole genome shotgun (WGS) entry which is preliminary data.</text>
</comment>
<dbReference type="RefSeq" id="WP_131124904.1">
    <property type="nucleotide sequence ID" value="NZ_SIXH01000266.1"/>
</dbReference>
<sequence>MLRLITSRRLADLTAERTRLHDEHTRLVEELDAARLTADKAVQDEGAAWSALDDEKIRADIALHQRDDARADAARLRAEVDKLTAEAQGPTTVYALLYYGTLYSVHHTEEDAQIHAALQGAPRDGWVPAGDRPDTEVHWRVRRCSLPAPLGGEDG</sequence>